<sequence length="179" mass="21745">MEGFIQNKRKKEKEGEEEEESKEKRKQINQLNKQKQEEEKIYQQKKDQKRKKYLYQRKEMTIFAETWEASEYQYRNKANLKTLPVNHLGKLAELKFDFVEYKAHQLIACHLYERMTIHCMNQYGLFKDFYRPECLDAQYYFKTCVELNAAYGIQKKFFPEHFVGSPYARPVPQFQQLGL</sequence>
<dbReference type="InParanoid" id="I7LVK6"/>
<dbReference type="KEGG" id="tet:TTHERM_00289380"/>
<organism evidence="2 3">
    <name type="scientific">Tetrahymena thermophila (strain SB210)</name>
    <dbReference type="NCBI Taxonomy" id="312017"/>
    <lineage>
        <taxon>Eukaryota</taxon>
        <taxon>Sar</taxon>
        <taxon>Alveolata</taxon>
        <taxon>Ciliophora</taxon>
        <taxon>Intramacronucleata</taxon>
        <taxon>Oligohymenophorea</taxon>
        <taxon>Hymenostomatida</taxon>
        <taxon>Tetrahymenina</taxon>
        <taxon>Tetrahymenidae</taxon>
        <taxon>Tetrahymena</taxon>
    </lineage>
</organism>
<dbReference type="eggNOG" id="ENOG502SQWA">
    <property type="taxonomic scope" value="Eukaryota"/>
</dbReference>
<evidence type="ECO:0007829" key="4">
    <source>
        <dbReference type="PDB" id="6YNX"/>
    </source>
</evidence>
<dbReference type="EMDB" id="EMD-10861"/>
<reference evidence="3" key="1">
    <citation type="journal article" date="2006" name="PLoS Biol.">
        <title>Macronuclear genome sequence of the ciliate Tetrahymena thermophila, a model eukaryote.</title>
        <authorList>
            <person name="Eisen J.A."/>
            <person name="Coyne R.S."/>
            <person name="Wu M."/>
            <person name="Wu D."/>
            <person name="Thiagarajan M."/>
            <person name="Wortman J.R."/>
            <person name="Badger J.H."/>
            <person name="Ren Q."/>
            <person name="Amedeo P."/>
            <person name="Jones K.M."/>
            <person name="Tallon L.J."/>
            <person name="Delcher A.L."/>
            <person name="Salzberg S.L."/>
            <person name="Silva J.C."/>
            <person name="Haas B.J."/>
            <person name="Majoros W.H."/>
            <person name="Farzad M."/>
            <person name="Carlton J.M."/>
            <person name="Smith R.K. Jr."/>
            <person name="Garg J."/>
            <person name="Pearlman R.E."/>
            <person name="Karrer K.M."/>
            <person name="Sun L."/>
            <person name="Manning G."/>
            <person name="Elde N.C."/>
            <person name="Turkewitz A.P."/>
            <person name="Asai D.J."/>
            <person name="Wilkes D.E."/>
            <person name="Wang Y."/>
            <person name="Cai H."/>
            <person name="Collins K."/>
            <person name="Stewart B.A."/>
            <person name="Lee S.R."/>
            <person name="Wilamowska K."/>
            <person name="Weinberg Z."/>
            <person name="Ruzzo W.L."/>
            <person name="Wloga D."/>
            <person name="Gaertig J."/>
            <person name="Frankel J."/>
            <person name="Tsao C.-C."/>
            <person name="Gorovsky M.A."/>
            <person name="Keeling P.J."/>
            <person name="Waller R.F."/>
            <person name="Patron N.J."/>
            <person name="Cherry J.M."/>
            <person name="Stover N.A."/>
            <person name="Krieger C.J."/>
            <person name="del Toro C."/>
            <person name="Ryder H.F."/>
            <person name="Williamson S.C."/>
            <person name="Barbeau R.A."/>
            <person name="Hamilton E.P."/>
            <person name="Orias E."/>
        </authorList>
    </citation>
    <scope>NUCLEOTIDE SEQUENCE [LARGE SCALE GENOMIC DNA]</scope>
    <source>
        <strain evidence="3">SB210</strain>
    </source>
</reference>
<dbReference type="PDB" id="6YNY">
    <property type="method" value="EM"/>
    <property type="resolution" value="2.70 A"/>
    <property type="chains" value="N/n=1-179"/>
</dbReference>
<dbReference type="PDB" id="6YNZ">
    <property type="method" value="EM"/>
    <property type="resolution" value="3.10 A"/>
    <property type="chains" value="N/N3/n/n3=1-179"/>
</dbReference>
<feature type="compositionally biased region" description="Basic and acidic residues" evidence="1">
    <location>
        <begin position="34"/>
        <end position="44"/>
    </location>
</feature>
<evidence type="ECO:0000313" key="2">
    <source>
        <dbReference type="EMBL" id="EAR98410.2"/>
    </source>
</evidence>
<dbReference type="AlphaFoldDB" id="I7LVK6"/>
<dbReference type="RefSeq" id="XP_001018655.2">
    <property type="nucleotide sequence ID" value="XM_001018655.3"/>
</dbReference>
<gene>
    <name evidence="2" type="ORF">TTHERM_00289380</name>
</gene>
<dbReference type="OrthoDB" id="307391at2759"/>
<dbReference type="PDB" id="6YNX">
    <property type="method" value="EM"/>
    <property type="resolution" value="2.50 A"/>
    <property type="chains" value="N/n=1-179"/>
</dbReference>
<dbReference type="SMR" id="I7LVK6"/>
<accession>I7LVK6</accession>
<dbReference type="Proteomes" id="UP000009168">
    <property type="component" value="Unassembled WGS sequence"/>
</dbReference>
<protein>
    <submittedName>
        <fullName evidence="2">Uncharacterized protein</fullName>
    </submittedName>
</protein>
<dbReference type="EMDB" id="EMD-10860"/>
<keyword evidence="4 5" id="KW-0002">3D-structure</keyword>
<dbReference type="EMBL" id="GG662651">
    <property type="protein sequence ID" value="EAR98410.2"/>
    <property type="molecule type" value="Genomic_DNA"/>
</dbReference>
<reference evidence="4 5" key="2">
    <citation type="journal article" date="2020" name="Nat. Commun.">
        <title>Type III ATP synthase is a symmetry-deviated dimer that induces membrane curvature through tetramerization.</title>
        <authorList>
            <person name="Flygaard R.K."/>
            <person name="Muhleip A."/>
            <person name="Tobiasson V."/>
            <person name="Amunts A."/>
        </authorList>
    </citation>
    <scope>STRUCTURE BY ELECTRON MICROSCOPY (2.50 ANGSTROMS)</scope>
    <scope>DISULFIDE BONDS</scope>
</reference>
<evidence type="ECO:0000256" key="1">
    <source>
        <dbReference type="SAM" id="MobiDB-lite"/>
    </source>
</evidence>
<evidence type="ECO:0000313" key="3">
    <source>
        <dbReference type="Proteomes" id="UP000009168"/>
    </source>
</evidence>
<dbReference type="EMDB" id="EMD-10859"/>
<name>I7LVK6_TETTS</name>
<evidence type="ECO:0007829" key="5">
    <source>
        <dbReference type="PDB" id="6YNY"/>
    </source>
</evidence>
<feature type="disulfide bond" evidence="4 5">
    <location>
        <begin position="109"/>
        <end position="144"/>
    </location>
</feature>
<feature type="region of interest" description="Disordered" evidence="1">
    <location>
        <begin position="1"/>
        <end position="44"/>
    </location>
</feature>
<keyword evidence="3" id="KW-1185">Reference proteome</keyword>
<proteinExistence type="evidence at protein level"/>
<dbReference type="GeneID" id="7844027"/>
<dbReference type="STRING" id="312017.I7LVK6"/>